<keyword evidence="3" id="KW-0574">Periplasm</keyword>
<accession>A0ABT4VSY1</accession>
<feature type="signal peptide" evidence="4">
    <location>
        <begin position="1"/>
        <end position="23"/>
    </location>
</feature>
<proteinExistence type="inferred from homology"/>
<name>A0ABT4VSY1_9HYPH</name>
<keyword evidence="4" id="KW-0732">Signal</keyword>
<organism evidence="5 6">
    <name type="scientific">Hoeflea poritis</name>
    <dbReference type="NCBI Taxonomy" id="2993659"/>
    <lineage>
        <taxon>Bacteria</taxon>
        <taxon>Pseudomonadati</taxon>
        <taxon>Pseudomonadota</taxon>
        <taxon>Alphaproteobacteria</taxon>
        <taxon>Hyphomicrobiales</taxon>
        <taxon>Rhizobiaceae</taxon>
        <taxon>Hoeflea</taxon>
    </lineage>
</organism>
<evidence type="ECO:0000256" key="3">
    <source>
        <dbReference type="ARBA" id="ARBA00022764"/>
    </source>
</evidence>
<dbReference type="Gene3D" id="3.40.190.10">
    <property type="entry name" value="Periplasmic binding protein-like II"/>
    <property type="match status" value="2"/>
</dbReference>
<dbReference type="PANTHER" id="PTHR43649">
    <property type="entry name" value="ARABINOSE-BINDING PROTEIN-RELATED"/>
    <property type="match status" value="1"/>
</dbReference>
<dbReference type="SUPFAM" id="SSF53850">
    <property type="entry name" value="Periplasmic binding protein-like II"/>
    <property type="match status" value="1"/>
</dbReference>
<evidence type="ECO:0000256" key="4">
    <source>
        <dbReference type="SAM" id="SignalP"/>
    </source>
</evidence>
<evidence type="ECO:0000313" key="6">
    <source>
        <dbReference type="Proteomes" id="UP001148313"/>
    </source>
</evidence>
<dbReference type="Proteomes" id="UP001148313">
    <property type="component" value="Unassembled WGS sequence"/>
</dbReference>
<dbReference type="InterPro" id="IPR006059">
    <property type="entry name" value="SBP"/>
</dbReference>
<dbReference type="InterPro" id="IPR050490">
    <property type="entry name" value="Bact_solute-bd_prot1"/>
</dbReference>
<dbReference type="EMBL" id="JAPJZH010000016">
    <property type="protein sequence ID" value="MDA4847810.1"/>
    <property type="molecule type" value="Genomic_DNA"/>
</dbReference>
<dbReference type="PANTHER" id="PTHR43649:SF12">
    <property type="entry name" value="DIACETYLCHITOBIOSE BINDING PROTEIN DASA"/>
    <property type="match status" value="1"/>
</dbReference>
<keyword evidence="6" id="KW-1185">Reference proteome</keyword>
<dbReference type="RefSeq" id="WP_271091652.1">
    <property type="nucleotide sequence ID" value="NZ_JAPJZH010000016.1"/>
</dbReference>
<protein>
    <submittedName>
        <fullName evidence="5">Extracellular solute-binding protein</fullName>
    </submittedName>
</protein>
<sequence length="435" mass="46952">MRNFLKSTAAAVLLLGMPTAAFAEADIQLIINQSPWFPGFEATVEAYEEATGNTINIEAVPFPVLLEKSRNSVRAEEGVYDLLTINALGIIEMYAGGFLEAVSDIDPDYKLRGDISDFGGSVYWDEETRSIGSGKLMALPMAGVIQLLYYRADLYEEAGLEVPTTWDELMANAKTLHNPPERVGFTVRGSRQNIGWNAMPYIYSHGGKIFADEAAGDYTVTFNSPEALSAFETFLSFANDVGPDDPGTTGQAEMIQFMATGRSAHTIMVNAAWAGLEDPAKSIVAGKVGVAEIPSVEGGDHYSSTGHFIGGIPKNIPDEKKQAALAFMKWLNTPDGQRAMVENGSVPVSTGLSASDFDDAEKYRFLDATSQNARNALFYAAVPERNEINSIIDLHLNLAVVGEMTAAEALNKAAEEIHAVMVREGYNTGALPPLQ</sequence>
<dbReference type="Pfam" id="PF01547">
    <property type="entry name" value="SBP_bac_1"/>
    <property type="match status" value="1"/>
</dbReference>
<feature type="chain" id="PRO_5046625954" evidence="4">
    <location>
        <begin position="24"/>
        <end position="435"/>
    </location>
</feature>
<reference evidence="5" key="1">
    <citation type="submission" date="2022-11" db="EMBL/GenBank/DDBJ databases">
        <title>Hoeflea poritis sp. nov., isolated from scleractinian coral Porites lutea.</title>
        <authorList>
            <person name="Zhang G."/>
            <person name="Wei Q."/>
            <person name="Cai L."/>
        </authorList>
    </citation>
    <scope>NUCLEOTIDE SEQUENCE</scope>
    <source>
        <strain evidence="5">E7-10</strain>
    </source>
</reference>
<comment type="similarity">
    <text evidence="2">Belongs to the bacterial solute-binding protein 1 family.</text>
</comment>
<evidence type="ECO:0000313" key="5">
    <source>
        <dbReference type="EMBL" id="MDA4847810.1"/>
    </source>
</evidence>
<evidence type="ECO:0000256" key="2">
    <source>
        <dbReference type="ARBA" id="ARBA00008520"/>
    </source>
</evidence>
<comment type="caution">
    <text evidence="5">The sequence shown here is derived from an EMBL/GenBank/DDBJ whole genome shotgun (WGS) entry which is preliminary data.</text>
</comment>
<evidence type="ECO:0000256" key="1">
    <source>
        <dbReference type="ARBA" id="ARBA00004418"/>
    </source>
</evidence>
<gene>
    <name evidence="5" type="ORF">OOZ53_20790</name>
</gene>
<comment type="subcellular location">
    <subcellularLocation>
        <location evidence="1">Periplasm</location>
    </subcellularLocation>
</comment>